<evidence type="ECO:0000256" key="6">
    <source>
        <dbReference type="SAM" id="Phobius"/>
    </source>
</evidence>
<protein>
    <submittedName>
        <fullName evidence="7">Disulfide bond formation protein B</fullName>
    </submittedName>
</protein>
<accession>A0A7L9WN24</accession>
<evidence type="ECO:0000313" key="8">
    <source>
        <dbReference type="Proteomes" id="UP000594118"/>
    </source>
</evidence>
<dbReference type="PIRSF" id="PIRSF033913">
    <property type="entry name" value="S-S_format_DsbB"/>
    <property type="match status" value="1"/>
</dbReference>
<dbReference type="Proteomes" id="UP000594118">
    <property type="component" value="Chromosome"/>
</dbReference>
<proteinExistence type="predicted"/>
<dbReference type="PANTHER" id="PTHR36570">
    <property type="entry name" value="DISULFIDE BOND FORMATION PROTEIN B"/>
    <property type="match status" value="1"/>
</dbReference>
<dbReference type="InterPro" id="IPR050183">
    <property type="entry name" value="DsbB"/>
</dbReference>
<dbReference type="SUPFAM" id="SSF158442">
    <property type="entry name" value="DsbB-like"/>
    <property type="match status" value="1"/>
</dbReference>
<dbReference type="EMBL" id="CP045201">
    <property type="protein sequence ID" value="QOL80460.1"/>
    <property type="molecule type" value="Genomic_DNA"/>
</dbReference>
<gene>
    <name evidence="7" type="ORF">F3W81_06325</name>
</gene>
<dbReference type="PANTHER" id="PTHR36570:SF3">
    <property type="entry name" value="DISULFIDE BOND FORMATION PROTEIN B"/>
    <property type="match status" value="1"/>
</dbReference>
<feature type="transmembrane region" description="Helical" evidence="6">
    <location>
        <begin position="39"/>
        <end position="55"/>
    </location>
</feature>
<dbReference type="Pfam" id="PF02600">
    <property type="entry name" value="DsbB"/>
    <property type="match status" value="1"/>
</dbReference>
<keyword evidence="5 6" id="KW-0472">Membrane</keyword>
<sequence>MTFRFSVLIAAAGSAALLLGALGFQFIGGLAPCHLCLLQRWPHLAAIAIGALALATQQRIFALFGALAAAITAGIGIYHTGVERGIFEGPTTCTSGPPGSLSSEQLFDKIMNAPLIRCDEVAWQMLGLSMASWNAIISLILVGFWLYAFKRSR</sequence>
<keyword evidence="2" id="KW-1003">Cell membrane</keyword>
<organism evidence="7 8">
    <name type="scientific">Pseudooceanicola spongiae</name>
    <dbReference type="NCBI Taxonomy" id="2613965"/>
    <lineage>
        <taxon>Bacteria</taxon>
        <taxon>Pseudomonadati</taxon>
        <taxon>Pseudomonadota</taxon>
        <taxon>Alphaproteobacteria</taxon>
        <taxon>Rhodobacterales</taxon>
        <taxon>Paracoccaceae</taxon>
        <taxon>Pseudooceanicola</taxon>
    </lineage>
</organism>
<name>A0A7L9WN24_9RHOB</name>
<keyword evidence="4 6" id="KW-1133">Transmembrane helix</keyword>
<feature type="transmembrane region" description="Helical" evidence="6">
    <location>
        <begin position="60"/>
        <end position="78"/>
    </location>
</feature>
<evidence type="ECO:0000313" key="7">
    <source>
        <dbReference type="EMBL" id="QOL80460.1"/>
    </source>
</evidence>
<keyword evidence="3 6" id="KW-0812">Transmembrane</keyword>
<evidence type="ECO:0000256" key="2">
    <source>
        <dbReference type="ARBA" id="ARBA00022475"/>
    </source>
</evidence>
<evidence type="ECO:0000256" key="1">
    <source>
        <dbReference type="ARBA" id="ARBA00004651"/>
    </source>
</evidence>
<dbReference type="GO" id="GO:0015035">
    <property type="term" value="F:protein-disulfide reductase activity"/>
    <property type="evidence" value="ECO:0007669"/>
    <property type="project" value="InterPro"/>
</dbReference>
<dbReference type="KEGG" id="pshq:F3W81_06325"/>
<evidence type="ECO:0000256" key="3">
    <source>
        <dbReference type="ARBA" id="ARBA00022692"/>
    </source>
</evidence>
<evidence type="ECO:0000256" key="4">
    <source>
        <dbReference type="ARBA" id="ARBA00022989"/>
    </source>
</evidence>
<evidence type="ECO:0000256" key="5">
    <source>
        <dbReference type="ARBA" id="ARBA00023136"/>
    </source>
</evidence>
<dbReference type="InterPro" id="IPR024199">
    <property type="entry name" value="Uncharacterised_DsbB"/>
</dbReference>
<dbReference type="Gene3D" id="1.20.1550.10">
    <property type="entry name" value="DsbB-like"/>
    <property type="match status" value="1"/>
</dbReference>
<dbReference type="RefSeq" id="WP_193082780.1">
    <property type="nucleotide sequence ID" value="NZ_CP045201.1"/>
</dbReference>
<reference evidence="7 8" key="1">
    <citation type="submission" date="2019-10" db="EMBL/GenBank/DDBJ databases">
        <title>Pseudopuniceibacterium sp. HQ09 islated from Antarctica.</title>
        <authorList>
            <person name="Liao L."/>
            <person name="Su S."/>
            <person name="Chen B."/>
            <person name="Yu Y."/>
        </authorList>
    </citation>
    <scope>NUCLEOTIDE SEQUENCE [LARGE SCALE GENOMIC DNA]</scope>
    <source>
        <strain evidence="7 8">HQ09</strain>
    </source>
</reference>
<dbReference type="GO" id="GO:0006457">
    <property type="term" value="P:protein folding"/>
    <property type="evidence" value="ECO:0007669"/>
    <property type="project" value="InterPro"/>
</dbReference>
<comment type="subcellular location">
    <subcellularLocation>
        <location evidence="1">Cell membrane</location>
        <topology evidence="1">Multi-pass membrane protein</topology>
    </subcellularLocation>
</comment>
<keyword evidence="8" id="KW-1185">Reference proteome</keyword>
<dbReference type="GO" id="GO:0005886">
    <property type="term" value="C:plasma membrane"/>
    <property type="evidence" value="ECO:0007669"/>
    <property type="project" value="UniProtKB-SubCell"/>
</dbReference>
<dbReference type="InterPro" id="IPR023380">
    <property type="entry name" value="DsbB-like_sf"/>
</dbReference>
<dbReference type="AlphaFoldDB" id="A0A7L9WN24"/>
<dbReference type="InterPro" id="IPR003752">
    <property type="entry name" value="DiS_bond_form_DsbB/BdbC"/>
</dbReference>
<feature type="transmembrane region" description="Helical" evidence="6">
    <location>
        <begin position="131"/>
        <end position="149"/>
    </location>
</feature>